<dbReference type="Pfam" id="PF07291">
    <property type="entry name" value="MauE"/>
    <property type="match status" value="1"/>
</dbReference>
<evidence type="ECO:0000313" key="8">
    <source>
        <dbReference type="Proteomes" id="UP000636793"/>
    </source>
</evidence>
<reference evidence="7" key="1">
    <citation type="journal article" date="2014" name="Int. J. Syst. Evol. Microbiol.">
        <title>Complete genome sequence of Corynebacterium casei LMG S-19264T (=DSM 44701T), isolated from a smear-ripened cheese.</title>
        <authorList>
            <consortium name="US DOE Joint Genome Institute (JGI-PGF)"/>
            <person name="Walter F."/>
            <person name="Albersmeier A."/>
            <person name="Kalinowski J."/>
            <person name="Ruckert C."/>
        </authorList>
    </citation>
    <scope>NUCLEOTIDE SEQUENCE</scope>
    <source>
        <strain evidence="7">CGMCC 1.15085</strain>
    </source>
</reference>
<keyword evidence="3 5" id="KW-1133">Transmembrane helix</keyword>
<evidence type="ECO:0000256" key="1">
    <source>
        <dbReference type="ARBA" id="ARBA00004141"/>
    </source>
</evidence>
<evidence type="ECO:0000256" key="2">
    <source>
        <dbReference type="ARBA" id="ARBA00022692"/>
    </source>
</evidence>
<reference evidence="7" key="2">
    <citation type="submission" date="2020-09" db="EMBL/GenBank/DDBJ databases">
        <authorList>
            <person name="Sun Q."/>
            <person name="Zhou Y."/>
        </authorList>
    </citation>
    <scope>NUCLEOTIDE SEQUENCE</scope>
    <source>
        <strain evidence="7">CGMCC 1.15085</strain>
    </source>
</reference>
<protein>
    <recommendedName>
        <fullName evidence="6">Methylamine utilisation protein MauE domain-containing protein</fullName>
    </recommendedName>
</protein>
<gene>
    <name evidence="7" type="ORF">GCM10011492_30950</name>
</gene>
<accession>A0A916TBV9</accession>
<feature type="transmembrane region" description="Helical" evidence="5">
    <location>
        <begin position="47"/>
        <end position="67"/>
    </location>
</feature>
<dbReference type="GO" id="GO:0030416">
    <property type="term" value="P:methylamine metabolic process"/>
    <property type="evidence" value="ECO:0007669"/>
    <property type="project" value="InterPro"/>
</dbReference>
<evidence type="ECO:0000259" key="6">
    <source>
        <dbReference type="Pfam" id="PF07291"/>
    </source>
</evidence>
<dbReference type="Gene3D" id="3.40.30.10">
    <property type="entry name" value="Glutaredoxin"/>
    <property type="match status" value="1"/>
</dbReference>
<organism evidence="7 8">
    <name type="scientific">Flexivirga endophytica</name>
    <dbReference type="NCBI Taxonomy" id="1849103"/>
    <lineage>
        <taxon>Bacteria</taxon>
        <taxon>Bacillati</taxon>
        <taxon>Actinomycetota</taxon>
        <taxon>Actinomycetes</taxon>
        <taxon>Micrococcales</taxon>
        <taxon>Dermacoccaceae</taxon>
        <taxon>Flexivirga</taxon>
    </lineage>
</organism>
<dbReference type="Proteomes" id="UP000636793">
    <property type="component" value="Unassembled WGS sequence"/>
</dbReference>
<keyword evidence="8" id="KW-1185">Reference proteome</keyword>
<feature type="transmembrane region" description="Helical" evidence="5">
    <location>
        <begin position="6"/>
        <end position="26"/>
    </location>
</feature>
<evidence type="ECO:0000256" key="4">
    <source>
        <dbReference type="ARBA" id="ARBA00023136"/>
    </source>
</evidence>
<proteinExistence type="predicted"/>
<evidence type="ECO:0000256" key="3">
    <source>
        <dbReference type="ARBA" id="ARBA00022989"/>
    </source>
</evidence>
<evidence type="ECO:0000256" key="5">
    <source>
        <dbReference type="SAM" id="Phobius"/>
    </source>
</evidence>
<keyword evidence="4 5" id="KW-0472">Membrane</keyword>
<dbReference type="EMBL" id="BMHI01000005">
    <property type="protein sequence ID" value="GGB38051.1"/>
    <property type="molecule type" value="Genomic_DNA"/>
</dbReference>
<dbReference type="InterPro" id="IPR036249">
    <property type="entry name" value="Thioredoxin-like_sf"/>
</dbReference>
<comment type="caution">
    <text evidence="7">The sequence shown here is derived from an EMBL/GenBank/DDBJ whole genome shotgun (WGS) entry which is preliminary data.</text>
</comment>
<name>A0A916TBV9_9MICO</name>
<keyword evidence="2 5" id="KW-0812">Transmembrane</keyword>
<sequence length="339" mass="35881">MFVTTPLVLPSLLLALVLTVSAVFKLRDAVTSTDAFVSLRLPDRLRALKVPVLLPYAELLLAVALVVVPEPGYVVVTVVTVLLFVAYLAVIVRALGFEERVECGCFGRLGLGDVDRRTAVRNGVLVLVALVALGDAVAGHSVIERLVDFGVTEWGWLIGVAVAIVLTWLVVGRRSEAANATPTTSEPAQGDDQLDYERRPIPYGALLDRTTGESVPLFAVGGGRPALLVFVNLWCGPCVRTMEMLPSWAGRHSAIRTIAIPPGTGFDELPDLGPHVSWMEDPAATVARTFAVTYPSAVLFGVDGMLAGGPESGFDGISNFLDEISEQLAEAGVPASGAP</sequence>
<feature type="transmembrane region" description="Helical" evidence="5">
    <location>
        <begin position="124"/>
        <end position="142"/>
    </location>
</feature>
<evidence type="ECO:0000313" key="7">
    <source>
        <dbReference type="EMBL" id="GGB38051.1"/>
    </source>
</evidence>
<feature type="domain" description="Methylamine utilisation protein MauE" evidence="6">
    <location>
        <begin position="9"/>
        <end position="133"/>
    </location>
</feature>
<dbReference type="GO" id="GO:0016020">
    <property type="term" value="C:membrane"/>
    <property type="evidence" value="ECO:0007669"/>
    <property type="project" value="UniProtKB-SubCell"/>
</dbReference>
<dbReference type="SUPFAM" id="SSF52833">
    <property type="entry name" value="Thioredoxin-like"/>
    <property type="match status" value="1"/>
</dbReference>
<feature type="transmembrane region" description="Helical" evidence="5">
    <location>
        <begin position="73"/>
        <end position="92"/>
    </location>
</feature>
<comment type="subcellular location">
    <subcellularLocation>
        <location evidence="1">Membrane</location>
        <topology evidence="1">Multi-pass membrane protein</topology>
    </subcellularLocation>
</comment>
<dbReference type="AlphaFoldDB" id="A0A916TBV9"/>
<feature type="transmembrane region" description="Helical" evidence="5">
    <location>
        <begin position="154"/>
        <end position="171"/>
    </location>
</feature>
<dbReference type="InterPro" id="IPR009908">
    <property type="entry name" value="Methylamine_util_MauE"/>
</dbReference>